<protein>
    <submittedName>
        <fullName evidence="2">Uncharacterized protein</fullName>
    </submittedName>
</protein>
<feature type="transmembrane region" description="Helical" evidence="1">
    <location>
        <begin position="61"/>
        <end position="85"/>
    </location>
</feature>
<dbReference type="AlphaFoldDB" id="A0A0F7CP10"/>
<dbReference type="RefSeq" id="WP_046723940.1">
    <property type="nucleotide sequence ID" value="NZ_CP009922.3"/>
</dbReference>
<sequence length="144" mass="15473">MDVPREVRIEQALTRGLPRLSKRVLLHLLAMHVSGFVLLASFLVLPPAWETQAYGVIDPPALVILAGIAMVVICHVTVQLPAALLGTLVHRRAAGRAYATTMAAAGVLAALLTWSFAGTWADWLDIVLRLALSLACYVALALVR</sequence>
<evidence type="ECO:0000313" key="2">
    <source>
        <dbReference type="EMBL" id="AKG43846.1"/>
    </source>
</evidence>
<reference evidence="2" key="1">
    <citation type="submission" date="2019-08" db="EMBL/GenBank/DDBJ databases">
        <title>Complete genome sequence of a mangrove-derived Streptomyces xiamenensis.</title>
        <authorList>
            <person name="Xu J."/>
        </authorList>
    </citation>
    <scope>NUCLEOTIDE SEQUENCE</scope>
    <source>
        <strain evidence="2">318</strain>
    </source>
</reference>
<evidence type="ECO:0000313" key="3">
    <source>
        <dbReference type="Proteomes" id="UP000034034"/>
    </source>
</evidence>
<dbReference type="EMBL" id="CP009922">
    <property type="protein sequence ID" value="AKG43846.1"/>
    <property type="molecule type" value="Genomic_DNA"/>
</dbReference>
<name>A0A0F7CP10_9ACTN</name>
<evidence type="ECO:0000256" key="1">
    <source>
        <dbReference type="SAM" id="Phobius"/>
    </source>
</evidence>
<organism evidence="2 3">
    <name type="scientific">Streptomyces xiamenensis</name>
    <dbReference type="NCBI Taxonomy" id="408015"/>
    <lineage>
        <taxon>Bacteria</taxon>
        <taxon>Bacillati</taxon>
        <taxon>Actinomycetota</taxon>
        <taxon>Actinomycetes</taxon>
        <taxon>Kitasatosporales</taxon>
        <taxon>Streptomycetaceae</taxon>
        <taxon>Streptomyces</taxon>
    </lineage>
</organism>
<dbReference type="Proteomes" id="UP000034034">
    <property type="component" value="Chromosome"/>
</dbReference>
<gene>
    <name evidence="2" type="ORF">SXIM_24620</name>
</gene>
<keyword evidence="1" id="KW-0472">Membrane</keyword>
<feature type="transmembrane region" description="Helical" evidence="1">
    <location>
        <begin position="97"/>
        <end position="117"/>
    </location>
</feature>
<accession>A0A0F7CP10</accession>
<dbReference type="KEGG" id="sxi:SXIM_24620"/>
<proteinExistence type="predicted"/>
<dbReference type="PATRIC" id="fig|408015.6.peg.2502"/>
<keyword evidence="1" id="KW-0812">Transmembrane</keyword>
<keyword evidence="3" id="KW-1185">Reference proteome</keyword>
<keyword evidence="1" id="KW-1133">Transmembrane helix</keyword>
<feature type="transmembrane region" description="Helical" evidence="1">
    <location>
        <begin position="24"/>
        <end position="49"/>
    </location>
</feature>
<dbReference type="HOGENOM" id="CLU_1795469_0_0_11"/>
<feature type="transmembrane region" description="Helical" evidence="1">
    <location>
        <begin position="123"/>
        <end position="143"/>
    </location>
</feature>